<dbReference type="AlphaFoldDB" id="A0AA38TN64"/>
<evidence type="ECO:0000313" key="7">
    <source>
        <dbReference type="Proteomes" id="UP001172457"/>
    </source>
</evidence>
<evidence type="ECO:0000259" key="5">
    <source>
        <dbReference type="PROSITE" id="PS50104"/>
    </source>
</evidence>
<dbReference type="Proteomes" id="UP001172457">
    <property type="component" value="Chromosome 3"/>
</dbReference>
<dbReference type="InterPro" id="IPR003591">
    <property type="entry name" value="Leu-rich_rpt_typical-subtyp"/>
</dbReference>
<dbReference type="InterPro" id="IPR000157">
    <property type="entry name" value="TIR_dom"/>
</dbReference>
<accession>A0AA38TN64</accession>
<sequence>MASSSSTPSIHKSSFKYDVFLSFRGEDTRTNFVDHLYHALKRQNIETYKDDKNLQKGNKISKELIQAIEESRFHVIVFSKNYASSSWCLDELVEIMECQKTKTGQTIYPIFYDVEPTHVRKQSGEFGKAFAKHENDEVVEKWREALVEATSFSGRDLSTTADGWDGVRRCLKWDSGLGWFWVGGGGVSDGGELRWRSEVVYRRRWSVEVDSLEVSGGVRSGGVSDGGGGLRWRSVLVYRRRWPKKAATVAMIVDEVMVGVVVMAGEGGSGWRWHEVEFIKLVVKDISTKLPVVNADENLIGMRTRINGVVSSLEASSNDFCMIGITGMGGIGKTTLARAVFDQLRTEFEGMSFVENVREVSNLPLLGLKSLQQQVLRDVLNTQDIIVNGVLDGKTMMKSRISYRKVLVVLDDVDHIDQLKALAGEPNWFMKGSKIIITTRDKQVLISHKVKLIHDVDLLTDEEAICLLSRCAFDTEIPIPGYEELCRQVVSYAAGLPLTITILGSSLCNANENVWIDTLEELKKIPLDGTLQKLEISYMGLDVNCKEIFLDVACLLKGYMEDEAIRVLESRGFHAIRGLSVLEKKSLITISREGFLGMHDHIQEMGRYIVRRSNLDEPRRHTRLWIIEEITEILAKDLGTEATRCIKMPPSEINAETVMKGLGKMENLRVFWPYIYNFNSNWEPDEVSQYFPNSLQYLNWYYYPFGSLPKTFQASNLVGLEMMYSKMEQLWKGEEIKVLDKLRFLDLSHSKLRTFDLGLTPNLEMLDLRRCYDLEELRILVGCPKLKSLNLNDTKLSTLDLRMTPNIEILNLEECKGLVQLSMPREFPQLKSLNLSCPKLIRGLNLDGLLLPKLEYLKLINSKLRSLELPRNLKTLTLDNCDLEGLHSPDGDVKLEYLDIRSCSKLKTLDLGRSPNLKSLFLDDYLTAEAIDTCPLHPNNKSPKFQFSCSYREDLPSSVGINEKLLAICFSCVCIDLQSFFERICGLQRMTKLTLSGSIPEAPKDLGRLQCLEELRLFSTEIKRLPDSICMLKRLKCLNLNSCWLLEELPEDLGQLQCLEELTLTWTQIKHLPDSICMLKHMKILTLDDCMLLEKLPEDLGQLECLEEINLSSTEIKHLPDSICMLKHLKILRLDNCMLLEKLPEDLGRLECLETLILEECRLLRHIPNNISGMKRLKYFRLAYCNAVQELPEELGHIECLKELNIEGTCINHLPRSIFSLKKGMCIVGSRELLKSFELPFSIHTSQYTSRELDELFPFMTQTSEEAEYCYMYL</sequence>
<dbReference type="InterPro" id="IPR002182">
    <property type="entry name" value="NB-ARC"/>
</dbReference>
<name>A0AA38TN64_9ASTR</name>
<dbReference type="InterPro" id="IPR042197">
    <property type="entry name" value="Apaf_helical"/>
</dbReference>
<organism evidence="6 7">
    <name type="scientific">Centaurea solstitialis</name>
    <name type="common">yellow star-thistle</name>
    <dbReference type="NCBI Taxonomy" id="347529"/>
    <lineage>
        <taxon>Eukaryota</taxon>
        <taxon>Viridiplantae</taxon>
        <taxon>Streptophyta</taxon>
        <taxon>Embryophyta</taxon>
        <taxon>Tracheophyta</taxon>
        <taxon>Spermatophyta</taxon>
        <taxon>Magnoliopsida</taxon>
        <taxon>eudicotyledons</taxon>
        <taxon>Gunneridae</taxon>
        <taxon>Pentapetalae</taxon>
        <taxon>asterids</taxon>
        <taxon>campanulids</taxon>
        <taxon>Asterales</taxon>
        <taxon>Asteraceae</taxon>
        <taxon>Carduoideae</taxon>
        <taxon>Cardueae</taxon>
        <taxon>Centaureinae</taxon>
        <taxon>Centaurea</taxon>
    </lineage>
</organism>
<dbReference type="PANTHER" id="PTHR11017:SF544">
    <property type="entry name" value="ADP-RIBOSYL CYCLASE_CYCLIC ADP-RIBOSE HYDROLASE"/>
    <property type="match status" value="1"/>
</dbReference>
<dbReference type="SUPFAM" id="SSF52058">
    <property type="entry name" value="L domain-like"/>
    <property type="match status" value="2"/>
</dbReference>
<proteinExistence type="predicted"/>
<dbReference type="Gene3D" id="3.80.10.10">
    <property type="entry name" value="Ribonuclease Inhibitor"/>
    <property type="match status" value="3"/>
</dbReference>
<dbReference type="PRINTS" id="PR00364">
    <property type="entry name" value="DISEASERSIST"/>
</dbReference>
<protein>
    <recommendedName>
        <fullName evidence="5">TIR domain-containing protein</fullName>
    </recommendedName>
</protein>
<comment type="caution">
    <text evidence="6">The sequence shown here is derived from an EMBL/GenBank/DDBJ whole genome shotgun (WGS) entry which is preliminary data.</text>
</comment>
<gene>
    <name evidence="6" type="ORF">OSB04_013060</name>
</gene>
<evidence type="ECO:0000256" key="4">
    <source>
        <dbReference type="ARBA" id="ARBA00023027"/>
    </source>
</evidence>
<keyword evidence="3" id="KW-0611">Plant defense</keyword>
<dbReference type="PROSITE" id="PS50104">
    <property type="entry name" value="TIR"/>
    <property type="match status" value="1"/>
</dbReference>
<dbReference type="Pfam" id="PF07725">
    <property type="entry name" value="LRR_3"/>
    <property type="match status" value="1"/>
</dbReference>
<keyword evidence="1" id="KW-0433">Leucine-rich repeat</keyword>
<dbReference type="InterPro" id="IPR044974">
    <property type="entry name" value="Disease_R_plants"/>
</dbReference>
<dbReference type="FunFam" id="3.40.50.10140:FF:000007">
    <property type="entry name" value="Disease resistance protein (TIR-NBS-LRR class)"/>
    <property type="match status" value="1"/>
</dbReference>
<dbReference type="Pfam" id="PF23598">
    <property type="entry name" value="LRR_14"/>
    <property type="match status" value="2"/>
</dbReference>
<dbReference type="InterPro" id="IPR055414">
    <property type="entry name" value="LRR_R13L4/SHOC2-like"/>
</dbReference>
<dbReference type="EMBL" id="JARYMX010000003">
    <property type="protein sequence ID" value="KAJ9558446.1"/>
    <property type="molecule type" value="Genomic_DNA"/>
</dbReference>
<keyword evidence="2" id="KW-0677">Repeat</keyword>
<dbReference type="Gene3D" id="3.40.50.10140">
    <property type="entry name" value="Toll/interleukin-1 receptor homology (TIR) domain"/>
    <property type="match status" value="1"/>
</dbReference>
<dbReference type="GO" id="GO:0043531">
    <property type="term" value="F:ADP binding"/>
    <property type="evidence" value="ECO:0007669"/>
    <property type="project" value="InterPro"/>
</dbReference>
<dbReference type="InterPro" id="IPR011713">
    <property type="entry name" value="Leu-rich_rpt_3"/>
</dbReference>
<dbReference type="PANTHER" id="PTHR11017">
    <property type="entry name" value="LEUCINE-RICH REPEAT-CONTAINING PROTEIN"/>
    <property type="match status" value="1"/>
</dbReference>
<evidence type="ECO:0000256" key="2">
    <source>
        <dbReference type="ARBA" id="ARBA00022737"/>
    </source>
</evidence>
<feature type="domain" description="TIR" evidence="5">
    <location>
        <begin position="15"/>
        <end position="171"/>
    </location>
</feature>
<dbReference type="Gene3D" id="1.10.8.430">
    <property type="entry name" value="Helical domain of apoptotic protease-activating factors"/>
    <property type="match status" value="1"/>
</dbReference>
<dbReference type="GO" id="GO:0006952">
    <property type="term" value="P:defense response"/>
    <property type="evidence" value="ECO:0007669"/>
    <property type="project" value="UniProtKB-KW"/>
</dbReference>
<dbReference type="SMART" id="SM00369">
    <property type="entry name" value="LRR_TYP"/>
    <property type="match status" value="7"/>
</dbReference>
<keyword evidence="7" id="KW-1185">Reference proteome</keyword>
<dbReference type="Pfam" id="PF23282">
    <property type="entry name" value="WHD_ROQ1"/>
    <property type="match status" value="1"/>
</dbReference>
<keyword evidence="4" id="KW-0520">NAD</keyword>
<dbReference type="Pfam" id="PF00931">
    <property type="entry name" value="NB-ARC"/>
    <property type="match status" value="1"/>
</dbReference>
<evidence type="ECO:0000313" key="6">
    <source>
        <dbReference type="EMBL" id="KAJ9558446.1"/>
    </source>
</evidence>
<dbReference type="SUPFAM" id="SSF52200">
    <property type="entry name" value="Toll/Interleukin receptor TIR domain"/>
    <property type="match status" value="1"/>
</dbReference>
<dbReference type="Gene3D" id="3.40.50.300">
    <property type="entry name" value="P-loop containing nucleotide triphosphate hydrolases"/>
    <property type="match status" value="1"/>
</dbReference>
<dbReference type="SUPFAM" id="SSF52540">
    <property type="entry name" value="P-loop containing nucleoside triphosphate hydrolases"/>
    <property type="match status" value="1"/>
</dbReference>
<dbReference type="GO" id="GO:0007165">
    <property type="term" value="P:signal transduction"/>
    <property type="evidence" value="ECO:0007669"/>
    <property type="project" value="InterPro"/>
</dbReference>
<dbReference type="InterPro" id="IPR032675">
    <property type="entry name" value="LRR_dom_sf"/>
</dbReference>
<dbReference type="InterPro" id="IPR035897">
    <property type="entry name" value="Toll_tir_struct_dom_sf"/>
</dbReference>
<dbReference type="InterPro" id="IPR027417">
    <property type="entry name" value="P-loop_NTPase"/>
</dbReference>
<reference evidence="6" key="1">
    <citation type="submission" date="2023-03" db="EMBL/GenBank/DDBJ databases">
        <title>Chromosome-scale reference genome and RAD-based genetic map of yellow starthistle (Centaurea solstitialis) reveal putative structural variation and QTLs associated with invader traits.</title>
        <authorList>
            <person name="Reatini B."/>
            <person name="Cang F.A."/>
            <person name="Jiang Q."/>
            <person name="Mckibben M.T.W."/>
            <person name="Barker M.S."/>
            <person name="Rieseberg L.H."/>
            <person name="Dlugosch K.M."/>
        </authorList>
    </citation>
    <scope>NUCLEOTIDE SEQUENCE</scope>
    <source>
        <strain evidence="6">CAN-66</strain>
        <tissue evidence="6">Leaf</tissue>
    </source>
</reference>
<dbReference type="GO" id="GO:0051707">
    <property type="term" value="P:response to other organism"/>
    <property type="evidence" value="ECO:0007669"/>
    <property type="project" value="UniProtKB-ARBA"/>
</dbReference>
<evidence type="ECO:0000256" key="3">
    <source>
        <dbReference type="ARBA" id="ARBA00022821"/>
    </source>
</evidence>
<evidence type="ECO:0000256" key="1">
    <source>
        <dbReference type="ARBA" id="ARBA00022614"/>
    </source>
</evidence>
<dbReference type="Pfam" id="PF01582">
    <property type="entry name" value="TIR"/>
    <property type="match status" value="1"/>
</dbReference>
<dbReference type="InterPro" id="IPR058192">
    <property type="entry name" value="WHD_ROQ1-like"/>
</dbReference>
<dbReference type="SMART" id="SM00255">
    <property type="entry name" value="TIR"/>
    <property type="match status" value="1"/>
</dbReference>